<protein>
    <submittedName>
        <fullName evidence="7">PLP-dependent aminotransferase family protein</fullName>
    </submittedName>
</protein>
<dbReference type="PANTHER" id="PTHR46577:SF1">
    <property type="entry name" value="HTH-TYPE TRANSCRIPTIONAL REGULATORY PROTEIN GABR"/>
    <property type="match status" value="1"/>
</dbReference>
<evidence type="ECO:0000259" key="6">
    <source>
        <dbReference type="PROSITE" id="PS50949"/>
    </source>
</evidence>
<evidence type="ECO:0000256" key="1">
    <source>
        <dbReference type="ARBA" id="ARBA00005384"/>
    </source>
</evidence>
<sequence length="462" mass="48792">MWTPRVIETAPLKYLGIVEALEADIRRGRLVPGERLPAQRSIAEALEVDLTTVTRAFNEARRRGLVAAQAGRGTFVRDDMGQGGAAQTGANLPPILDLSMNIPPQPDSVDFRTLFAQAMQAVLSGPRGSLSLHYQDSAGAPADRQAAAQWLSGRMGPIAADRILLAAGAQSALFALGRLLLSPGDRLAAGALTYPGLRAVAAQQGVPIDPVAMDAGGLIPEDFDRLCRQAPPKALYVIPAIDNPTTATLSEARRHRIAAIARRHGVAILEDDPYSALQADPHPAFASLAPELTWHLATLSKCVTPALRVAYVVAPDAGQARQLAAVLRATILMAPPLLAATASRWILDGVIDQIATAIRAENTLRQALAARVFAGQRIAADPQGHHLWLSLPDPWRAGAFADHAERAGVSIVAAQAFAVSPDPAQAVRLSLGIAPDRAVLEEGLVQLAALIAQPRIPARTVV</sequence>
<reference evidence="7 8" key="1">
    <citation type="submission" date="2019-04" db="EMBL/GenBank/DDBJ databases">
        <authorList>
            <person name="Li J."/>
        </authorList>
    </citation>
    <scope>NUCLEOTIDE SEQUENCE [LARGE SCALE GENOMIC DNA]</scope>
    <source>
        <strain evidence="7 8">KCTC 42687</strain>
    </source>
</reference>
<dbReference type="PANTHER" id="PTHR46577">
    <property type="entry name" value="HTH-TYPE TRANSCRIPTIONAL REGULATORY PROTEIN GABR"/>
    <property type="match status" value="1"/>
</dbReference>
<evidence type="ECO:0000256" key="2">
    <source>
        <dbReference type="ARBA" id="ARBA00022898"/>
    </source>
</evidence>
<evidence type="ECO:0000256" key="3">
    <source>
        <dbReference type="ARBA" id="ARBA00023015"/>
    </source>
</evidence>
<dbReference type="EMBL" id="SUNI01000009">
    <property type="protein sequence ID" value="TJZ91572.1"/>
    <property type="molecule type" value="Genomic_DNA"/>
</dbReference>
<keyword evidence="2" id="KW-0663">Pyridoxal phosphate</keyword>
<dbReference type="InterPro" id="IPR004839">
    <property type="entry name" value="Aminotransferase_I/II_large"/>
</dbReference>
<dbReference type="InterPro" id="IPR051446">
    <property type="entry name" value="HTH_trans_reg/aminotransferase"/>
</dbReference>
<feature type="domain" description="HTH gntR-type" evidence="6">
    <location>
        <begin position="11"/>
        <end position="79"/>
    </location>
</feature>
<dbReference type="InterPro" id="IPR036390">
    <property type="entry name" value="WH_DNA-bd_sf"/>
</dbReference>
<dbReference type="Pfam" id="PF00392">
    <property type="entry name" value="GntR"/>
    <property type="match status" value="1"/>
</dbReference>
<accession>A0A4U0RAW8</accession>
<dbReference type="SUPFAM" id="SSF53383">
    <property type="entry name" value="PLP-dependent transferases"/>
    <property type="match status" value="1"/>
</dbReference>
<dbReference type="SUPFAM" id="SSF46785">
    <property type="entry name" value="Winged helix' DNA-binding domain"/>
    <property type="match status" value="1"/>
</dbReference>
<evidence type="ECO:0000256" key="5">
    <source>
        <dbReference type="ARBA" id="ARBA00023163"/>
    </source>
</evidence>
<evidence type="ECO:0000313" key="8">
    <source>
        <dbReference type="Proteomes" id="UP000309747"/>
    </source>
</evidence>
<keyword evidence="4" id="KW-0238">DNA-binding</keyword>
<dbReference type="Gene3D" id="3.90.1150.10">
    <property type="entry name" value="Aspartate Aminotransferase, domain 1"/>
    <property type="match status" value="1"/>
</dbReference>
<dbReference type="InterPro" id="IPR036388">
    <property type="entry name" value="WH-like_DNA-bd_sf"/>
</dbReference>
<dbReference type="Proteomes" id="UP000309747">
    <property type="component" value="Unassembled WGS sequence"/>
</dbReference>
<dbReference type="GO" id="GO:0008483">
    <property type="term" value="F:transaminase activity"/>
    <property type="evidence" value="ECO:0007669"/>
    <property type="project" value="UniProtKB-KW"/>
</dbReference>
<keyword evidence="7" id="KW-0808">Transferase</keyword>
<dbReference type="GO" id="GO:0003700">
    <property type="term" value="F:DNA-binding transcription factor activity"/>
    <property type="evidence" value="ECO:0007669"/>
    <property type="project" value="InterPro"/>
</dbReference>
<dbReference type="Gene3D" id="1.10.10.10">
    <property type="entry name" value="Winged helix-like DNA-binding domain superfamily/Winged helix DNA-binding domain"/>
    <property type="match status" value="1"/>
</dbReference>
<dbReference type="PROSITE" id="PS50949">
    <property type="entry name" value="HTH_GNTR"/>
    <property type="match status" value="1"/>
</dbReference>
<evidence type="ECO:0000256" key="4">
    <source>
        <dbReference type="ARBA" id="ARBA00023125"/>
    </source>
</evidence>
<evidence type="ECO:0000313" key="7">
    <source>
        <dbReference type="EMBL" id="TJZ91572.1"/>
    </source>
</evidence>
<dbReference type="GO" id="GO:0003677">
    <property type="term" value="F:DNA binding"/>
    <property type="evidence" value="ECO:0007669"/>
    <property type="project" value="UniProtKB-KW"/>
</dbReference>
<dbReference type="SMART" id="SM00345">
    <property type="entry name" value="HTH_GNTR"/>
    <property type="match status" value="1"/>
</dbReference>
<dbReference type="CDD" id="cd07377">
    <property type="entry name" value="WHTH_GntR"/>
    <property type="match status" value="1"/>
</dbReference>
<comment type="caution">
    <text evidence="7">The sequence shown here is derived from an EMBL/GenBank/DDBJ whole genome shotgun (WGS) entry which is preliminary data.</text>
</comment>
<dbReference type="InterPro" id="IPR000524">
    <property type="entry name" value="Tscrpt_reg_HTH_GntR"/>
</dbReference>
<keyword evidence="5" id="KW-0804">Transcription</keyword>
<dbReference type="GO" id="GO:0030170">
    <property type="term" value="F:pyridoxal phosphate binding"/>
    <property type="evidence" value="ECO:0007669"/>
    <property type="project" value="InterPro"/>
</dbReference>
<dbReference type="Gene3D" id="3.40.640.10">
    <property type="entry name" value="Type I PLP-dependent aspartate aminotransferase-like (Major domain)"/>
    <property type="match status" value="1"/>
</dbReference>
<dbReference type="RefSeq" id="WP_136886108.1">
    <property type="nucleotide sequence ID" value="NZ_SUNI01000009.1"/>
</dbReference>
<dbReference type="InterPro" id="IPR015421">
    <property type="entry name" value="PyrdxlP-dep_Trfase_major"/>
</dbReference>
<dbReference type="OrthoDB" id="9794015at2"/>
<name>A0A4U0RAW8_9RHOB</name>
<dbReference type="InterPro" id="IPR015422">
    <property type="entry name" value="PyrdxlP-dep_Trfase_small"/>
</dbReference>
<dbReference type="CDD" id="cd00609">
    <property type="entry name" value="AAT_like"/>
    <property type="match status" value="1"/>
</dbReference>
<organism evidence="7 8">
    <name type="scientific">Paracoccus gahaiensis</name>
    <dbReference type="NCBI Taxonomy" id="1706839"/>
    <lineage>
        <taxon>Bacteria</taxon>
        <taxon>Pseudomonadati</taxon>
        <taxon>Pseudomonadota</taxon>
        <taxon>Alphaproteobacteria</taxon>
        <taxon>Rhodobacterales</taxon>
        <taxon>Paracoccaceae</taxon>
        <taxon>Paracoccus</taxon>
    </lineage>
</organism>
<keyword evidence="7" id="KW-0032">Aminotransferase</keyword>
<gene>
    <name evidence="7" type="ORF">FA743_10750</name>
</gene>
<dbReference type="AlphaFoldDB" id="A0A4U0RAW8"/>
<comment type="similarity">
    <text evidence="1">In the C-terminal section; belongs to the class-I pyridoxal-phosphate-dependent aminotransferase family.</text>
</comment>
<proteinExistence type="inferred from homology"/>
<dbReference type="InterPro" id="IPR015424">
    <property type="entry name" value="PyrdxlP-dep_Trfase"/>
</dbReference>
<keyword evidence="8" id="KW-1185">Reference proteome</keyword>
<keyword evidence="3" id="KW-0805">Transcription regulation</keyword>
<dbReference type="Pfam" id="PF00155">
    <property type="entry name" value="Aminotran_1_2"/>
    <property type="match status" value="1"/>
</dbReference>